<dbReference type="OMA" id="KQNYGCE"/>
<dbReference type="EMBL" id="UYWW01007393">
    <property type="protein sequence ID" value="VDM15234.1"/>
    <property type="molecule type" value="Genomic_DNA"/>
</dbReference>
<feature type="compositionally biased region" description="Basic residues" evidence="1">
    <location>
        <begin position="136"/>
        <end position="154"/>
    </location>
</feature>
<feature type="compositionally biased region" description="Low complexity" evidence="1">
    <location>
        <begin position="54"/>
        <end position="97"/>
    </location>
</feature>
<proteinExistence type="predicted"/>
<dbReference type="InParanoid" id="A0A3P7EFH6"/>
<feature type="region of interest" description="Disordered" evidence="1">
    <location>
        <begin position="44"/>
        <end position="101"/>
    </location>
</feature>
<protein>
    <submittedName>
        <fullName evidence="2">Uncharacterized protein</fullName>
    </submittedName>
</protein>
<keyword evidence="3" id="KW-1185">Reference proteome</keyword>
<gene>
    <name evidence="2" type="ORF">WBA_LOCUS8620</name>
</gene>
<evidence type="ECO:0000256" key="1">
    <source>
        <dbReference type="SAM" id="MobiDB-lite"/>
    </source>
</evidence>
<feature type="compositionally biased region" description="Basic and acidic residues" evidence="1">
    <location>
        <begin position="155"/>
        <end position="164"/>
    </location>
</feature>
<feature type="region of interest" description="Disordered" evidence="1">
    <location>
        <begin position="132"/>
        <end position="194"/>
    </location>
</feature>
<name>A0A3P7EFH6_WUCBA</name>
<dbReference type="Proteomes" id="UP000270924">
    <property type="component" value="Unassembled WGS sequence"/>
</dbReference>
<dbReference type="AlphaFoldDB" id="A0A3P7EFH6"/>
<dbReference type="SUPFAM" id="SSF81995">
    <property type="entry name" value="beta-sandwich domain of Sec23/24"/>
    <property type="match status" value="1"/>
</dbReference>
<evidence type="ECO:0000313" key="3">
    <source>
        <dbReference type="Proteomes" id="UP000270924"/>
    </source>
</evidence>
<feature type="compositionally biased region" description="Polar residues" evidence="1">
    <location>
        <begin position="44"/>
        <end position="53"/>
    </location>
</feature>
<accession>A0A3P7EFH6</accession>
<organism evidence="2 3">
    <name type="scientific">Wuchereria bancrofti</name>
    <dbReference type="NCBI Taxonomy" id="6293"/>
    <lineage>
        <taxon>Eukaryota</taxon>
        <taxon>Metazoa</taxon>
        <taxon>Ecdysozoa</taxon>
        <taxon>Nematoda</taxon>
        <taxon>Chromadorea</taxon>
        <taxon>Rhabditida</taxon>
        <taxon>Spirurina</taxon>
        <taxon>Spiruromorpha</taxon>
        <taxon>Filarioidea</taxon>
        <taxon>Onchocercidae</taxon>
        <taxon>Wuchereria</taxon>
    </lineage>
</organism>
<sequence>MTVNDIRNAFKRRLSRLTSHVESVTDAESPVLDETGIRTKNHNSLHSSLQLQVQPQQQQQQPQQQQPQQQQPQQQQPQQQQQQQPQPQQQQPQQQQQPHERRELSILHEEEENRKQNYGCEANAINFSLLNDKKNNKLRNRHLKRKGQKLRNKMNKTENENMQKDEEDNSINSEKISYDGDDEEESQTEEKLPTLSSHLEVIQAADNSSETVVDDCSNQISVANDHTAFKASNSGSSKFTRF</sequence>
<reference evidence="2 3" key="1">
    <citation type="submission" date="2018-11" db="EMBL/GenBank/DDBJ databases">
        <authorList>
            <consortium name="Pathogen Informatics"/>
        </authorList>
    </citation>
    <scope>NUCLEOTIDE SEQUENCE [LARGE SCALE GENOMIC DNA]</scope>
</reference>
<evidence type="ECO:0000313" key="2">
    <source>
        <dbReference type="EMBL" id="VDM15234.1"/>
    </source>
</evidence>